<dbReference type="KEGG" id="naq:D0T90_01200"/>
<dbReference type="Proteomes" id="UP000325536">
    <property type="component" value="Chromosome"/>
</dbReference>
<keyword evidence="2" id="KW-1185">Reference proteome</keyword>
<dbReference type="SUPFAM" id="SSF53474">
    <property type="entry name" value="alpha/beta-Hydrolases"/>
    <property type="match status" value="1"/>
</dbReference>
<dbReference type="Gene3D" id="3.40.50.1820">
    <property type="entry name" value="alpha/beta hydrolase"/>
    <property type="match status" value="1"/>
</dbReference>
<dbReference type="EMBL" id="CP031699">
    <property type="protein sequence ID" value="QEY23298.1"/>
    <property type="molecule type" value="Genomic_DNA"/>
</dbReference>
<name>A0A5P3MP80_NEIAN</name>
<dbReference type="PANTHER" id="PTHR48098:SF6">
    <property type="entry name" value="FERRI-BACILLIBACTIN ESTERASE BESA"/>
    <property type="match status" value="1"/>
</dbReference>
<protein>
    <submittedName>
        <fullName evidence="1">Alpha/beta hydrolase</fullName>
    </submittedName>
</protein>
<keyword evidence="1" id="KW-0378">Hydrolase</keyword>
<reference evidence="1 2" key="1">
    <citation type="submission" date="2018-08" db="EMBL/GenBank/DDBJ databases">
        <title>Neisseria animalis ATCC 49930 complete genome.</title>
        <authorList>
            <person name="Veseli I.A."/>
            <person name="Mascarenhas dos Santos A.C."/>
            <person name="Buttler R."/>
            <person name="Pombert J.-F."/>
        </authorList>
    </citation>
    <scope>NUCLEOTIDE SEQUENCE [LARGE SCALE GENOMIC DNA]</scope>
    <source>
        <strain evidence="1 2">ATCC 49930</strain>
    </source>
</reference>
<evidence type="ECO:0000313" key="1">
    <source>
        <dbReference type="EMBL" id="QEY23298.1"/>
    </source>
</evidence>
<dbReference type="PANTHER" id="PTHR48098">
    <property type="entry name" value="ENTEROCHELIN ESTERASE-RELATED"/>
    <property type="match status" value="1"/>
</dbReference>
<evidence type="ECO:0000313" key="2">
    <source>
        <dbReference type="Proteomes" id="UP000325536"/>
    </source>
</evidence>
<dbReference type="OrthoDB" id="49490at2"/>
<dbReference type="RefSeq" id="WP_123795833.1">
    <property type="nucleotide sequence ID" value="NZ_CP031699.1"/>
</dbReference>
<dbReference type="InterPro" id="IPR029058">
    <property type="entry name" value="AB_hydrolase_fold"/>
</dbReference>
<organism evidence="1 2">
    <name type="scientific">Neisseria animalis</name>
    <dbReference type="NCBI Taxonomy" id="492"/>
    <lineage>
        <taxon>Bacteria</taxon>
        <taxon>Pseudomonadati</taxon>
        <taxon>Pseudomonadota</taxon>
        <taxon>Betaproteobacteria</taxon>
        <taxon>Neisseriales</taxon>
        <taxon>Neisseriaceae</taxon>
        <taxon>Neisseria</taxon>
    </lineage>
</organism>
<dbReference type="AlphaFoldDB" id="A0A5P3MP80"/>
<dbReference type="Pfam" id="PF00756">
    <property type="entry name" value="Esterase"/>
    <property type="match status" value="1"/>
</dbReference>
<gene>
    <name evidence="1" type="ORF">D0T90_01200</name>
</gene>
<proteinExistence type="predicted"/>
<accession>A0A5P3MP80</accession>
<dbReference type="InterPro" id="IPR000801">
    <property type="entry name" value="Esterase-like"/>
</dbReference>
<dbReference type="GO" id="GO:0016787">
    <property type="term" value="F:hydrolase activity"/>
    <property type="evidence" value="ECO:0007669"/>
    <property type="project" value="UniProtKB-KW"/>
</dbReference>
<dbReference type="InterPro" id="IPR050583">
    <property type="entry name" value="Mycobacterial_A85_antigen"/>
</dbReference>
<sequence length="273" mass="31811">MQFQPDYLKMEEHFLHVPYFNHARRVRVLLPKDYYNEPEARYPVVYMHDGQNVFYSKESYSGHSWKIIPTVKKQHDLPKLIIVGIDNAGTQRLDEYGPWRTNTGSTPETAHAGGMGMMYGKWVVETVKPFIDRSYRTLPQREHTLLAGSSMGGIITAYMGAAYPNVFGHLGVFSLASWFNEQDFNAFIHHHPIDRNSRVFIQVGTNEGDEIDSHFISNMNQAYIDCTLHYYQALIRTGHPLDNIRLRIMAHEIHHEYHWANHFADFLRFALLR</sequence>